<feature type="compositionally biased region" description="Low complexity" evidence="2">
    <location>
        <begin position="498"/>
        <end position="508"/>
    </location>
</feature>
<feature type="compositionally biased region" description="Low complexity" evidence="2">
    <location>
        <begin position="79"/>
        <end position="94"/>
    </location>
</feature>
<evidence type="ECO:0000313" key="3">
    <source>
        <dbReference type="EMBL" id="EFN56994.1"/>
    </source>
</evidence>
<sequence>MAANWESSSLRFPAPGAPWEPYEQQYESGGYYATPPAHQWAAADGYPAAPAQPPVFFTAGQLTLASSPSKSGGCHSDHSTPGSSGSAAAHGAAHGPPPPRQHQQRLTPATPAYTHQLELHNAELLRQCQELQERLEAAAAAAAERQDSPARSGASTQLPGGDLDAERRLERRLAAKQREAEAAAAALAAAQQQVAAREAEVEAERRRAAELADELAHSRDDALKREKEVKALQQRLEAATSHAGLLDDSAAALRRQGGEMGKALAQRDVAIRGLEERLQALQVSQGSRDRQLEAAAGEREALLRDNAALHRQAQALQAEVRRLEAALAEARGQAAALRSRSRELEVVAASAAAAAAAAAQRGSGTTPPASATSGRQLEAQPGGGADGTSPAAQGQQPRWAGAEHGGAPHGSGAGFSEHHPHQQQRLAQLPGPGPAGRHSYAPQPPFSDEGSFGGGYAAHGSHGPASWFGGPNVEEEEEQSGMVNPRASLQALPYRAAPAHPVHPQQQRQHQHQDHAFQPQHQVAAEAVSAGCPDGALRVVFQRHNQPAAAAGARYTSAAGPAGSDTCSVSSRAGPPSVSSPFVAQPGGGEEERELTAHLQSVGLGTGPGAASPFGTDDTLQDMLARTQALEGRLLALNAERNELEAESARMPSHTAGRTLQERRRRAEVERRLEAIGRECSNVRLQLRRLGVK</sequence>
<dbReference type="EMBL" id="GL433840">
    <property type="protein sequence ID" value="EFN56994.1"/>
    <property type="molecule type" value="Genomic_DNA"/>
</dbReference>
<feature type="compositionally biased region" description="Polar residues" evidence="2">
    <location>
        <begin position="565"/>
        <end position="582"/>
    </location>
</feature>
<keyword evidence="4" id="KW-1185">Reference proteome</keyword>
<feature type="region of interest" description="Disordered" evidence="2">
    <location>
        <begin position="498"/>
        <end position="525"/>
    </location>
</feature>
<dbReference type="PANTHER" id="PTHR43941">
    <property type="entry name" value="STRUCTURAL MAINTENANCE OF CHROMOSOMES PROTEIN 2"/>
    <property type="match status" value="1"/>
</dbReference>
<feature type="region of interest" description="Disordered" evidence="2">
    <location>
        <begin position="139"/>
        <end position="165"/>
    </location>
</feature>
<dbReference type="GeneID" id="17356647"/>
<feature type="coiled-coil region" evidence="1">
    <location>
        <begin position="620"/>
        <end position="647"/>
    </location>
</feature>
<dbReference type="OrthoDB" id="548159at2759"/>
<feature type="compositionally biased region" description="Gly residues" evidence="2">
    <location>
        <begin position="403"/>
        <end position="413"/>
    </location>
</feature>
<proteinExistence type="predicted"/>
<dbReference type="RefSeq" id="XP_005849096.1">
    <property type="nucleotide sequence ID" value="XM_005849034.1"/>
</dbReference>
<feature type="coiled-coil region" evidence="1">
    <location>
        <begin position="292"/>
        <end position="340"/>
    </location>
</feature>
<feature type="compositionally biased region" description="Polar residues" evidence="2">
    <location>
        <begin position="362"/>
        <end position="375"/>
    </location>
</feature>
<dbReference type="STRING" id="554065.E1ZA50"/>
<dbReference type="OMA" id="RQHRENE"/>
<feature type="region of interest" description="Disordered" evidence="2">
    <location>
        <begin position="359"/>
        <end position="483"/>
    </location>
</feature>
<organism evidence="4">
    <name type="scientific">Chlorella variabilis</name>
    <name type="common">Green alga</name>
    <dbReference type="NCBI Taxonomy" id="554065"/>
    <lineage>
        <taxon>Eukaryota</taxon>
        <taxon>Viridiplantae</taxon>
        <taxon>Chlorophyta</taxon>
        <taxon>core chlorophytes</taxon>
        <taxon>Trebouxiophyceae</taxon>
        <taxon>Chlorellales</taxon>
        <taxon>Chlorellaceae</taxon>
        <taxon>Chlorella clade</taxon>
        <taxon>Chlorella</taxon>
    </lineage>
</organism>
<name>E1ZA50_CHLVA</name>
<keyword evidence="1" id="KW-0175">Coiled coil</keyword>
<evidence type="ECO:0000313" key="4">
    <source>
        <dbReference type="Proteomes" id="UP000008141"/>
    </source>
</evidence>
<reference evidence="3 4" key="1">
    <citation type="journal article" date="2010" name="Plant Cell">
        <title>The Chlorella variabilis NC64A genome reveals adaptation to photosymbiosis, coevolution with viruses, and cryptic sex.</title>
        <authorList>
            <person name="Blanc G."/>
            <person name="Duncan G."/>
            <person name="Agarkova I."/>
            <person name="Borodovsky M."/>
            <person name="Gurnon J."/>
            <person name="Kuo A."/>
            <person name="Lindquist E."/>
            <person name="Lucas S."/>
            <person name="Pangilinan J."/>
            <person name="Polle J."/>
            <person name="Salamov A."/>
            <person name="Terry A."/>
            <person name="Yamada T."/>
            <person name="Dunigan D.D."/>
            <person name="Grigoriev I.V."/>
            <person name="Claverie J.M."/>
            <person name="Van Etten J.L."/>
        </authorList>
    </citation>
    <scope>NUCLEOTIDE SEQUENCE [LARGE SCALE GENOMIC DNA]</scope>
    <source>
        <strain evidence="3 4">NC64A</strain>
    </source>
</reference>
<evidence type="ECO:0000256" key="1">
    <source>
        <dbReference type="SAM" id="Coils"/>
    </source>
</evidence>
<dbReference type="KEGG" id="cvr:CHLNCDRAFT_143629"/>
<evidence type="ECO:0000256" key="2">
    <source>
        <dbReference type="SAM" id="MobiDB-lite"/>
    </source>
</evidence>
<dbReference type="AlphaFoldDB" id="E1ZA50"/>
<dbReference type="Proteomes" id="UP000008141">
    <property type="component" value="Unassembled WGS sequence"/>
</dbReference>
<gene>
    <name evidence="3" type="ORF">CHLNCDRAFT_143629</name>
</gene>
<feature type="region of interest" description="Disordered" evidence="2">
    <location>
        <begin position="62"/>
        <end position="106"/>
    </location>
</feature>
<dbReference type="eggNOG" id="ENOG502SD6S">
    <property type="taxonomic scope" value="Eukaryota"/>
</dbReference>
<protein>
    <submittedName>
        <fullName evidence="3">Uncharacterized protein</fullName>
    </submittedName>
</protein>
<dbReference type="PANTHER" id="PTHR43941:SF12">
    <property type="entry name" value="CRESTIN"/>
    <property type="match status" value="1"/>
</dbReference>
<dbReference type="InParanoid" id="E1ZA50"/>
<feature type="region of interest" description="Disordered" evidence="2">
    <location>
        <begin position="557"/>
        <end position="591"/>
    </location>
</feature>
<accession>E1ZA50</accession>